<evidence type="ECO:0000313" key="17">
    <source>
        <dbReference type="EMBL" id="ABR55052.1"/>
    </source>
</evidence>
<keyword evidence="18" id="KW-1185">Reference proteome</keyword>
<dbReference type="InterPro" id="IPR053943">
    <property type="entry name" value="RlmKL-like_Mtase_CS"/>
</dbReference>
<protein>
    <recommendedName>
        <fullName evidence="13">tRNA (guanine(10)-N(2))-dimethyltransferase</fullName>
        <ecNumber evidence="13">2.1.1.213</ecNumber>
    </recommendedName>
    <alternativeName>
        <fullName evidence="14">tRNA:G10 dimethyltransferase</fullName>
    </alternativeName>
</protein>
<sequence length="364" mass="41705">MTYDVLKFKPTGDKLNLKNEYAGFLLSGEHEHLPFSELNALLEIFNIKAENLKIFKNYAVFNGIISKENIQNIVKRGGYINEGHLILFECPFDEFNLEKSIEELYRISEITDFPISKNETFAVRVHKLDREKVAKSMEIERKMGSIIKSKTFSSVNLKNPEKTIKIVISDNLAYVSVVLEKRDVEYFQNNRPHLRAYFHPGCIMPKLARCMVNLSRINENDILLDPFCGTGGFLIEAGLIGCNVIGSDIDEQMVNGAILNLNTYDLSKKTISIKKWNAKNILDYLKSLNIEKIDAVVTDPPYGISTSKKGDILEIFEGIVEILKKGDYLVFAAPNKMKLNLELTEFYEMRVHKSLTRYIHVYKK</sequence>
<dbReference type="PANTHER" id="PTHR14911">
    <property type="entry name" value="THUMP DOMAIN-CONTAINING"/>
    <property type="match status" value="1"/>
</dbReference>
<dbReference type="Gene3D" id="3.30.2130.30">
    <property type="match status" value="1"/>
</dbReference>
<feature type="domain" description="THUMP" evidence="16">
    <location>
        <begin position="67"/>
        <end position="179"/>
    </location>
</feature>
<proteinExistence type="inferred from homology"/>
<evidence type="ECO:0000256" key="5">
    <source>
        <dbReference type="ARBA" id="ARBA00022603"/>
    </source>
</evidence>
<evidence type="ECO:0000256" key="2">
    <source>
        <dbReference type="ARBA" id="ARBA00011245"/>
    </source>
</evidence>
<comment type="function">
    <text evidence="11">Catalyzes the adenosylmethionine-dependent methylation of the exocyclic amino group (N(2)) of guanosine at position 10 of various tRNAs. Acts via a two-step process that leads to the formation of either N(2)-monomethyl (m(2)G) or N(2)-dimethylguanosine (m(2)(2)G).</text>
</comment>
<dbReference type="GO" id="GO:0030488">
    <property type="term" value="P:tRNA methylation"/>
    <property type="evidence" value="ECO:0007669"/>
    <property type="project" value="TreeGrafter"/>
</dbReference>
<dbReference type="HOGENOM" id="CLU_057819_1_0_2"/>
<dbReference type="SUPFAM" id="SSF143437">
    <property type="entry name" value="THUMP domain-like"/>
    <property type="match status" value="1"/>
</dbReference>
<comment type="subcellular location">
    <subcellularLocation>
        <location evidence="1">Cytoplasm</location>
    </subcellularLocation>
</comment>
<evidence type="ECO:0000256" key="8">
    <source>
        <dbReference type="ARBA" id="ARBA00022694"/>
    </source>
</evidence>
<dbReference type="PROSITE" id="PS51165">
    <property type="entry name" value="THUMP"/>
    <property type="match status" value="1"/>
</dbReference>
<dbReference type="SUPFAM" id="SSF53335">
    <property type="entry name" value="S-adenosyl-L-methionine-dependent methyltransferases"/>
    <property type="match status" value="1"/>
</dbReference>
<evidence type="ECO:0000256" key="13">
    <source>
        <dbReference type="ARBA" id="ARBA00066936"/>
    </source>
</evidence>
<dbReference type="InterPro" id="IPR002052">
    <property type="entry name" value="DNA_methylase_N6_adenine_CS"/>
</dbReference>
<evidence type="ECO:0000256" key="10">
    <source>
        <dbReference type="ARBA" id="ARBA00051883"/>
    </source>
</evidence>
<keyword evidence="7" id="KW-0949">S-adenosyl-L-methionine</keyword>
<dbReference type="GO" id="GO:0005737">
    <property type="term" value="C:cytoplasm"/>
    <property type="evidence" value="ECO:0007669"/>
    <property type="project" value="UniProtKB-SubCell"/>
</dbReference>
<name>A6URD0_METVS</name>
<dbReference type="AlphaFoldDB" id="A6URD0"/>
<dbReference type="PRINTS" id="PR00507">
    <property type="entry name" value="N12N6MTFRASE"/>
</dbReference>
<dbReference type="EMBL" id="CP000742">
    <property type="protein sequence ID" value="ABR55052.1"/>
    <property type="molecule type" value="Genomic_DNA"/>
</dbReference>
<reference evidence="17" key="1">
    <citation type="submission" date="2007-06" db="EMBL/GenBank/DDBJ databases">
        <title>Complete sequence of Methanococcus vannielii SB.</title>
        <authorList>
            <consortium name="US DOE Joint Genome Institute"/>
            <person name="Copeland A."/>
            <person name="Lucas S."/>
            <person name="Lapidus A."/>
            <person name="Barry K."/>
            <person name="Glavina del Rio T."/>
            <person name="Dalin E."/>
            <person name="Tice H."/>
            <person name="Pitluck S."/>
            <person name="Chain P."/>
            <person name="Malfatti S."/>
            <person name="Shin M."/>
            <person name="Vergez L."/>
            <person name="Schmutz J."/>
            <person name="Larimer F."/>
            <person name="Land M."/>
            <person name="Hauser L."/>
            <person name="Kyrpides N."/>
            <person name="Anderson I."/>
            <person name="Sieprawska-Lupa M."/>
            <person name="Whitman W.B."/>
            <person name="Richardson P."/>
        </authorList>
    </citation>
    <scope>NUCLEOTIDE SEQUENCE [LARGE SCALE GENOMIC DNA]</scope>
    <source>
        <strain evidence="17">SB</strain>
    </source>
</reference>
<dbReference type="EC" id="2.1.1.213" evidence="13"/>
<dbReference type="STRING" id="406327.Mevan_1154"/>
<evidence type="ECO:0000256" key="9">
    <source>
        <dbReference type="ARBA" id="ARBA00022884"/>
    </source>
</evidence>
<comment type="similarity">
    <text evidence="12">Belongs to the methyltransferase superfamily. Trm-G10 family.</text>
</comment>
<evidence type="ECO:0000256" key="11">
    <source>
        <dbReference type="ARBA" id="ARBA00054380"/>
    </source>
</evidence>
<dbReference type="PROSITE" id="PS00092">
    <property type="entry name" value="N6_MTASE"/>
    <property type="match status" value="1"/>
</dbReference>
<dbReference type="CDD" id="cd02440">
    <property type="entry name" value="AdoMet_MTases"/>
    <property type="match status" value="1"/>
</dbReference>
<dbReference type="InterPro" id="IPR000241">
    <property type="entry name" value="RlmKL-like_Mtase"/>
</dbReference>
<evidence type="ECO:0000259" key="16">
    <source>
        <dbReference type="PROSITE" id="PS51165"/>
    </source>
</evidence>
<evidence type="ECO:0000256" key="6">
    <source>
        <dbReference type="ARBA" id="ARBA00022679"/>
    </source>
</evidence>
<keyword evidence="5 17" id="KW-0489">Methyltransferase</keyword>
<evidence type="ECO:0000256" key="1">
    <source>
        <dbReference type="ARBA" id="ARBA00004496"/>
    </source>
</evidence>
<dbReference type="PROSITE" id="PS01261">
    <property type="entry name" value="UPF0020"/>
    <property type="match status" value="1"/>
</dbReference>
<dbReference type="SMART" id="SM00981">
    <property type="entry name" value="THUMP"/>
    <property type="match status" value="1"/>
</dbReference>
<accession>A6URD0</accession>
<evidence type="ECO:0000256" key="12">
    <source>
        <dbReference type="ARBA" id="ARBA00061338"/>
    </source>
</evidence>
<comment type="catalytic activity">
    <reaction evidence="10">
        <text>guanosine(10) in tRNA + 2 S-adenosyl-L-methionine = N(2)-dimethylguanosine(10) in tRNA + 2 S-adenosyl-L-homocysteine + 2 H(+)</text>
        <dbReference type="Rhea" id="RHEA:43124"/>
        <dbReference type="Rhea" id="RHEA-COMP:10355"/>
        <dbReference type="Rhea" id="RHEA-COMP:10358"/>
        <dbReference type="ChEBI" id="CHEBI:15378"/>
        <dbReference type="ChEBI" id="CHEBI:57856"/>
        <dbReference type="ChEBI" id="CHEBI:59789"/>
        <dbReference type="ChEBI" id="CHEBI:74269"/>
        <dbReference type="ChEBI" id="CHEBI:74513"/>
        <dbReference type="EC" id="2.1.1.213"/>
    </reaction>
</comment>
<evidence type="ECO:0000313" key="18">
    <source>
        <dbReference type="Proteomes" id="UP000001107"/>
    </source>
</evidence>
<dbReference type="GO" id="GO:0000049">
    <property type="term" value="F:tRNA binding"/>
    <property type="evidence" value="ECO:0007669"/>
    <property type="project" value="UniProtKB-KW"/>
</dbReference>
<comment type="subunit">
    <text evidence="2">Monomer.</text>
</comment>
<dbReference type="InterPro" id="IPR029063">
    <property type="entry name" value="SAM-dependent_MTases_sf"/>
</dbReference>
<keyword evidence="8" id="KW-0819">tRNA processing</keyword>
<keyword evidence="9 15" id="KW-0694">RNA-binding</keyword>
<evidence type="ECO:0000256" key="15">
    <source>
        <dbReference type="PROSITE-ProRule" id="PRU00529"/>
    </source>
</evidence>
<dbReference type="CDD" id="cd11715">
    <property type="entry name" value="THUMP_AdoMetMT"/>
    <property type="match status" value="1"/>
</dbReference>
<keyword evidence="4" id="KW-0820">tRNA-binding</keyword>
<dbReference type="Proteomes" id="UP000001107">
    <property type="component" value="Chromosome"/>
</dbReference>
<dbReference type="InterPro" id="IPR004114">
    <property type="entry name" value="THUMP_dom"/>
</dbReference>
<evidence type="ECO:0000256" key="7">
    <source>
        <dbReference type="ARBA" id="ARBA00022691"/>
    </source>
</evidence>
<dbReference type="KEGG" id="mvn:Mevan_1154"/>
<evidence type="ECO:0000256" key="4">
    <source>
        <dbReference type="ARBA" id="ARBA00022555"/>
    </source>
</evidence>
<keyword evidence="6" id="KW-0808">Transferase</keyword>
<gene>
    <name evidence="17" type="ordered locus">Mevan_1154</name>
</gene>
<dbReference type="Pfam" id="PF01170">
    <property type="entry name" value="UPF0020"/>
    <property type="match status" value="1"/>
</dbReference>
<evidence type="ECO:0000256" key="3">
    <source>
        <dbReference type="ARBA" id="ARBA00022490"/>
    </source>
</evidence>
<dbReference type="PANTHER" id="PTHR14911:SF13">
    <property type="entry name" value="TRNA (GUANINE(6)-N2)-METHYLTRANSFERASE THUMP3"/>
    <property type="match status" value="1"/>
</dbReference>
<dbReference type="Pfam" id="PF02926">
    <property type="entry name" value="THUMP"/>
    <property type="match status" value="1"/>
</dbReference>
<organism evidence="17 18">
    <name type="scientific">Methanococcus vannielii (strain ATCC 35089 / DSM 1224 / JCM 13029 / OCM 148 / SB)</name>
    <dbReference type="NCBI Taxonomy" id="406327"/>
    <lineage>
        <taxon>Archaea</taxon>
        <taxon>Methanobacteriati</taxon>
        <taxon>Methanobacteriota</taxon>
        <taxon>Methanomada group</taxon>
        <taxon>Methanococci</taxon>
        <taxon>Methanococcales</taxon>
        <taxon>Methanococcaceae</taxon>
        <taxon>Methanococcus</taxon>
    </lineage>
</organism>
<dbReference type="eggNOG" id="arCOG00047">
    <property type="taxonomic scope" value="Archaea"/>
</dbReference>
<dbReference type="FunFam" id="3.40.50.150:FF:000251">
    <property type="entry name" value="Putative RNA methylase"/>
    <property type="match status" value="1"/>
</dbReference>
<evidence type="ECO:0000256" key="14">
    <source>
        <dbReference type="ARBA" id="ARBA00082665"/>
    </source>
</evidence>
<dbReference type="GO" id="GO:0160101">
    <property type="term" value="F:tRNA (guanine(10)-N2)-dimethyltransferase activity"/>
    <property type="evidence" value="ECO:0007669"/>
    <property type="project" value="UniProtKB-EC"/>
</dbReference>
<keyword evidence="3" id="KW-0963">Cytoplasm</keyword>
<dbReference type="Gene3D" id="3.40.50.150">
    <property type="entry name" value="Vaccinia Virus protein VP39"/>
    <property type="match status" value="1"/>
</dbReference>